<protein>
    <submittedName>
        <fullName evidence="1">Putative transcriptional regulator</fullName>
    </submittedName>
</protein>
<evidence type="ECO:0000313" key="2">
    <source>
        <dbReference type="Proteomes" id="UP000539473"/>
    </source>
</evidence>
<dbReference type="Proteomes" id="UP000539473">
    <property type="component" value="Unassembled WGS sequence"/>
</dbReference>
<dbReference type="InterPro" id="IPR010982">
    <property type="entry name" value="Lambda_DNA-bd_dom_sf"/>
</dbReference>
<organism evidence="1 2">
    <name type="scientific">Deinococcus metalli</name>
    <dbReference type="NCBI Taxonomy" id="1141878"/>
    <lineage>
        <taxon>Bacteria</taxon>
        <taxon>Thermotogati</taxon>
        <taxon>Deinococcota</taxon>
        <taxon>Deinococci</taxon>
        <taxon>Deinococcales</taxon>
        <taxon>Deinococcaceae</taxon>
        <taxon>Deinococcus</taxon>
    </lineage>
</organism>
<accession>A0A7W8NQS5</accession>
<reference evidence="1 2" key="1">
    <citation type="submission" date="2020-08" db="EMBL/GenBank/DDBJ databases">
        <title>Genomic Encyclopedia of Type Strains, Phase IV (KMG-IV): sequencing the most valuable type-strain genomes for metagenomic binning, comparative biology and taxonomic classification.</title>
        <authorList>
            <person name="Goeker M."/>
        </authorList>
    </citation>
    <scope>NUCLEOTIDE SEQUENCE [LARGE SCALE GENOMIC DNA]</scope>
    <source>
        <strain evidence="1 2">DSM 27521</strain>
    </source>
</reference>
<dbReference type="EMBL" id="JACHFK010000003">
    <property type="protein sequence ID" value="MBB5376158.1"/>
    <property type="molecule type" value="Genomic_DNA"/>
</dbReference>
<dbReference type="GO" id="GO:0003677">
    <property type="term" value="F:DNA binding"/>
    <property type="evidence" value="ECO:0007669"/>
    <property type="project" value="InterPro"/>
</dbReference>
<sequence length="53" mass="5952">MRRQLLGIGLEELARAAGLEPALLRRLEQGEFDPRSVHLGARAVLERMLDITL</sequence>
<name>A0A7W8NQS5_9DEIO</name>
<evidence type="ECO:0000313" key="1">
    <source>
        <dbReference type="EMBL" id="MBB5376158.1"/>
    </source>
</evidence>
<proteinExistence type="predicted"/>
<dbReference type="SUPFAM" id="SSF47413">
    <property type="entry name" value="lambda repressor-like DNA-binding domains"/>
    <property type="match status" value="1"/>
</dbReference>
<dbReference type="Gene3D" id="1.10.260.40">
    <property type="entry name" value="lambda repressor-like DNA-binding domains"/>
    <property type="match status" value="1"/>
</dbReference>
<dbReference type="RefSeq" id="WP_229831891.1">
    <property type="nucleotide sequence ID" value="NZ_BNAJ01000003.1"/>
</dbReference>
<dbReference type="AlphaFoldDB" id="A0A7W8NQS5"/>
<comment type="caution">
    <text evidence="1">The sequence shown here is derived from an EMBL/GenBank/DDBJ whole genome shotgun (WGS) entry which is preliminary data.</text>
</comment>
<gene>
    <name evidence="1" type="ORF">HNQ07_001615</name>
</gene>